<reference evidence="2 3" key="1">
    <citation type="submission" date="2022-05" db="EMBL/GenBank/DDBJ databases">
        <title>Microbulbifer sp. nov., isolated from sponge.</title>
        <authorList>
            <person name="Gao L."/>
        </authorList>
    </citation>
    <scope>NUCLEOTIDE SEQUENCE [LARGE SCALE GENOMIC DNA]</scope>
    <source>
        <strain evidence="2 3">MI-G</strain>
    </source>
</reference>
<feature type="transmembrane region" description="Helical" evidence="1">
    <location>
        <begin position="5"/>
        <end position="26"/>
    </location>
</feature>
<evidence type="ECO:0000313" key="2">
    <source>
        <dbReference type="EMBL" id="WKD49610.1"/>
    </source>
</evidence>
<organism evidence="2 3">
    <name type="scientific">Microbulbifer spongiae</name>
    <dbReference type="NCBI Taxonomy" id="2944933"/>
    <lineage>
        <taxon>Bacteria</taxon>
        <taxon>Pseudomonadati</taxon>
        <taxon>Pseudomonadota</taxon>
        <taxon>Gammaproteobacteria</taxon>
        <taxon>Cellvibrionales</taxon>
        <taxon>Microbulbiferaceae</taxon>
        <taxon>Microbulbifer</taxon>
    </lineage>
</organism>
<keyword evidence="3" id="KW-1185">Reference proteome</keyword>
<sequence length="234" mass="27365">MSITLALEVIIMYRSLWIIFVTAFFYCCSLNQEKLAGESIYFKHKNDDVFWENIVGYGRFQKEVLQKPTSVYHSAFGHGYCMSEEVTFEAKKYLKGTGSDLIEFAQNKIDYYRPIAEDIGFSEAVLFLSKNEHRGIWSTRSVRIDNFEGESRIYRPIDIMHFLSFENLESLHIEYKEPFEWGVEIGLLSEQNLDKLKGKGILSYRPDPQDKNGNLYLLEMYKYISVEALLSNDF</sequence>
<proteinExistence type="predicted"/>
<keyword evidence="1" id="KW-1133">Transmembrane helix</keyword>
<dbReference type="RefSeq" id="WP_301415462.1">
    <property type="nucleotide sequence ID" value="NZ_CP098023.1"/>
</dbReference>
<evidence type="ECO:0000313" key="3">
    <source>
        <dbReference type="Proteomes" id="UP001321520"/>
    </source>
</evidence>
<dbReference type="Proteomes" id="UP001321520">
    <property type="component" value="Chromosome"/>
</dbReference>
<accession>A0ABY9EE26</accession>
<keyword evidence="1" id="KW-0812">Transmembrane</keyword>
<evidence type="ECO:0000256" key="1">
    <source>
        <dbReference type="SAM" id="Phobius"/>
    </source>
</evidence>
<gene>
    <name evidence="2" type="ORF">M8T91_17235</name>
</gene>
<dbReference type="EMBL" id="CP098023">
    <property type="protein sequence ID" value="WKD49610.1"/>
    <property type="molecule type" value="Genomic_DNA"/>
</dbReference>
<keyword evidence="1" id="KW-0472">Membrane</keyword>
<name>A0ABY9EE26_9GAMM</name>
<protein>
    <submittedName>
        <fullName evidence="2">Uncharacterized protein</fullName>
    </submittedName>
</protein>